<feature type="region of interest" description="Disordered" evidence="1">
    <location>
        <begin position="422"/>
        <end position="443"/>
    </location>
</feature>
<reference evidence="2" key="1">
    <citation type="journal article" date="2012" name="Proc. Natl. Acad. Sci. U.S.A.">
        <title>Antigenic diversity is generated by distinct evolutionary mechanisms in African trypanosome species.</title>
        <authorList>
            <person name="Jackson A.P."/>
            <person name="Berry A."/>
            <person name="Aslett M."/>
            <person name="Allison H.C."/>
            <person name="Burton P."/>
            <person name="Vavrova-Anderson J."/>
            <person name="Brown R."/>
            <person name="Browne H."/>
            <person name="Corton N."/>
            <person name="Hauser H."/>
            <person name="Gamble J."/>
            <person name="Gilderthorp R."/>
            <person name="Marcello L."/>
            <person name="McQuillan J."/>
            <person name="Otto T.D."/>
            <person name="Quail M.A."/>
            <person name="Sanders M.J."/>
            <person name="van Tonder A."/>
            <person name="Ginger M.L."/>
            <person name="Field M.C."/>
            <person name="Barry J.D."/>
            <person name="Hertz-Fowler C."/>
            <person name="Berriman M."/>
        </authorList>
    </citation>
    <scope>NUCLEOTIDE SEQUENCE</scope>
    <source>
        <strain evidence="2">IL3000</strain>
    </source>
</reference>
<organism evidence="2">
    <name type="scientific">Trypanosoma congolense (strain IL3000)</name>
    <dbReference type="NCBI Taxonomy" id="1068625"/>
    <lineage>
        <taxon>Eukaryota</taxon>
        <taxon>Discoba</taxon>
        <taxon>Euglenozoa</taxon>
        <taxon>Kinetoplastea</taxon>
        <taxon>Metakinetoplastina</taxon>
        <taxon>Trypanosomatida</taxon>
        <taxon>Trypanosomatidae</taxon>
        <taxon>Trypanosoma</taxon>
        <taxon>Nannomonas</taxon>
    </lineage>
</organism>
<accession>G0UXD7</accession>
<dbReference type="EMBL" id="HE575323">
    <property type="protein sequence ID" value="CCC94054.1"/>
    <property type="molecule type" value="Genomic_DNA"/>
</dbReference>
<dbReference type="AlphaFoldDB" id="G0UXD7"/>
<protein>
    <submittedName>
        <fullName evidence="2">Uncharacterized protein TCIL3000_10_8300</fullName>
    </submittedName>
</protein>
<proteinExistence type="predicted"/>
<name>G0UXD7_TRYCI</name>
<dbReference type="VEuPathDB" id="TriTrypDB:TcIL3000_10_8300"/>
<gene>
    <name evidence="2" type="ORF">TCIL3000_10_8300</name>
</gene>
<evidence type="ECO:0000256" key="1">
    <source>
        <dbReference type="SAM" id="MobiDB-lite"/>
    </source>
</evidence>
<sequence>MNTDTLVLELACNLRWICSYLVRRLDPVVEQHYSYAMDCAKRVESALSHSFAAVKSITEMPSEALFMAQEGIAYLLVAEGVFGHCPPTMHPFLLRSASVCSTAFVTCCTSSDSSNSSQKQQSANAYQAQFLFVRWLVEECVLTNEELLDAMGDGSEAGLKEQNSDFGLHMAIAKSLSVGSSFALGLHLLLTRSLLLRHCSTLIAVEDVTSHLKFIGYVCKKEPENMESGLLLWLFSVMKKMYQGELLSDETYTAIMMLGSSLYEVVESGTVLAMALSFYKPHVLPLQNICSPGVICVSDEEEERQKRCYERWGKVLRLSQELGLHPTLYADEAGKYGPVVLHLHLLYFIGELFAMLATQAEDVESFCSYAINSQLCHSSAEPQRGCVARSPGKTFACASDSGCLDSVETCSLTINKTLQTHPTECGSSTHNTKESMDGSVVRGSYPSVHSRQQYCVMKASLLLSREGDSASIERNGGLRECRELPPLSPSETMMRVTATEESFPQGTFSHNRTLRAQSSITTPTYEGLVESARADETISGENKGMNTEECVAEMLSRWDSIQMNEGFLDSIVVHASSSFVNRPPSARLIGGTGENVFYHVDPAAAARQNAKENRNGKIRPLPLVVDTVSPLSSSGAESHNMVKVSGLCKSSENSFGIDIVGGRRGSRITSTEISPLTPDPPPEFEVPPAGVVCRECGSVDGPGDEAFLHSTRSSFTEKEERSSDCSELNIDDLLREANALCLPVYEADSRQKLLEALEHQRLLIQRLVDELLRVKENKPV</sequence>
<evidence type="ECO:0000313" key="2">
    <source>
        <dbReference type="EMBL" id="CCC94054.1"/>
    </source>
</evidence>